<gene>
    <name evidence="1" type="ORF">OWV82_025064</name>
</gene>
<organism evidence="1 2">
    <name type="scientific">Melia azedarach</name>
    <name type="common">Chinaberry tree</name>
    <dbReference type="NCBI Taxonomy" id="155640"/>
    <lineage>
        <taxon>Eukaryota</taxon>
        <taxon>Viridiplantae</taxon>
        <taxon>Streptophyta</taxon>
        <taxon>Embryophyta</taxon>
        <taxon>Tracheophyta</taxon>
        <taxon>Spermatophyta</taxon>
        <taxon>Magnoliopsida</taxon>
        <taxon>eudicotyledons</taxon>
        <taxon>Gunneridae</taxon>
        <taxon>Pentapetalae</taxon>
        <taxon>rosids</taxon>
        <taxon>malvids</taxon>
        <taxon>Sapindales</taxon>
        <taxon>Meliaceae</taxon>
        <taxon>Melia</taxon>
    </lineage>
</organism>
<name>A0ACC1WSN3_MELAZ</name>
<evidence type="ECO:0000313" key="1">
    <source>
        <dbReference type="EMBL" id="KAJ4701891.1"/>
    </source>
</evidence>
<comment type="caution">
    <text evidence="1">The sequence shown here is derived from an EMBL/GenBank/DDBJ whole genome shotgun (WGS) entry which is preliminary data.</text>
</comment>
<protein>
    <submittedName>
        <fullName evidence="1">Endoribonuclease Dicer-like protein</fullName>
    </submittedName>
</protein>
<sequence length="879" mass="98117">MELRSHSHLHFIQAIKGNLVLKQLNVNTRGRPALMFKNVKEIYEAGGTEHRDSVPTIRPKDELESMQFDPNRVKFESLCLPMAERRTIGFDTSELNHSDDDGGKNSNLDDFSFGSMTLKQIRESCKVRKRKFSECVDFCKQTSENFFPSDQVHTNLDANEDEFDLKETLISWKSKISKNKKGKRKRIRSHVSTICQSATVMVKAEPIYQNFLQPSGSLPEPINIKLELDEFGYSNFQTKVCVSADSSFDCNGQGDSCGVVIDEAHVPATECVMETDASMSLGEEKNCTINKPCCQNVEHCQANNCVSADTSFDCNEQVDSCGVIDNEEHVTANENVLETDAFTSFGEEQYTVNKAGCEYIEHADPESVFDAGVSGWEIVNEVSPESCEYMEHADSESVFDAGVSGWEIVNVDSPEILSYQFPDFPVVNLENEVYVIRSLLDGVSQDSISYKDLNTDVYHNSFSLSSTHSQSWPSSSDRPVQALDMVIDNRIQCMGIINEDGAYPLEDSKKDYLPSDLEGSAISPISHCIPSWSLNSLADDLPLAEKKQPFLSACANAPRSCSAEIQPFDATDEVVASAECGDCYHSKLQRAPERLFSTRKSISPTSQERLCKAMKSIELHDEKHSECRGKLLFGNQAENEVVRSEGCSKIRKTEVTINAKQVLRKSKYDKKGLNPKADLKGPHLSSAVPSLSTGCTSPQKLSQNAIAFTQRQMHDIESLTTKLMTELSSMKDLVKDMLPSEACPASSFKHNMAKVTVAIKNATKAEETAKRWLSIMARDCNRFCKIMVCFFSRTLENTVSVCLYYPEPSMWVVFYDILLFISIDQLQKLTEAGSIIPSPGRVPRERKKITFADEAGGKLCHVKVFKDDMASPLEPIEIE</sequence>
<reference evidence="1 2" key="1">
    <citation type="journal article" date="2023" name="Science">
        <title>Complex scaffold remodeling in plant triterpene biosynthesis.</title>
        <authorList>
            <person name="De La Pena R."/>
            <person name="Hodgson H."/>
            <person name="Liu J.C."/>
            <person name="Stephenson M.J."/>
            <person name="Martin A.C."/>
            <person name="Owen C."/>
            <person name="Harkess A."/>
            <person name="Leebens-Mack J."/>
            <person name="Jimenez L.E."/>
            <person name="Osbourn A."/>
            <person name="Sattely E.S."/>
        </authorList>
    </citation>
    <scope>NUCLEOTIDE SEQUENCE [LARGE SCALE GENOMIC DNA]</scope>
    <source>
        <strain evidence="2">cv. JPN11</strain>
        <tissue evidence="1">Leaf</tissue>
    </source>
</reference>
<keyword evidence="2" id="KW-1185">Reference proteome</keyword>
<accession>A0ACC1WSN3</accession>
<dbReference type="Proteomes" id="UP001164539">
    <property type="component" value="Chromosome 14"/>
</dbReference>
<evidence type="ECO:0000313" key="2">
    <source>
        <dbReference type="Proteomes" id="UP001164539"/>
    </source>
</evidence>
<dbReference type="EMBL" id="CM051407">
    <property type="protein sequence ID" value="KAJ4701891.1"/>
    <property type="molecule type" value="Genomic_DNA"/>
</dbReference>
<proteinExistence type="predicted"/>